<accession>H3ZKY5</accession>
<organism evidence="1 2">
    <name type="scientific">Thermococcus litoralis (strain ATCC 51850 / DSM 5473 / JCM 8560 / NS-C)</name>
    <dbReference type="NCBI Taxonomy" id="523849"/>
    <lineage>
        <taxon>Archaea</taxon>
        <taxon>Methanobacteriati</taxon>
        <taxon>Methanobacteriota</taxon>
        <taxon>Thermococci</taxon>
        <taxon>Thermococcales</taxon>
        <taxon>Thermococcaceae</taxon>
        <taxon>Thermococcus</taxon>
    </lineage>
</organism>
<dbReference type="STRING" id="523849.OCC_07963"/>
<protein>
    <submittedName>
        <fullName evidence="1">Uncharacterized protein</fullName>
    </submittedName>
</protein>
<gene>
    <name evidence="1" type="ORF">OCC_07963</name>
</gene>
<dbReference type="HOGENOM" id="CLU_2461943_0_0_2"/>
<name>H3ZKY5_THELN</name>
<dbReference type="AlphaFoldDB" id="H3ZKY5"/>
<evidence type="ECO:0000313" key="2">
    <source>
        <dbReference type="Proteomes" id="UP000015502"/>
    </source>
</evidence>
<sequence length="88" mass="10397">MTIPSSIFVQIKMPWTCRSGKEISVTIQIENHDSTLYPLGENEYLMIEARVEKYSKFNTAFSEPFKLAPYESKRIKFHFRLLESGQYR</sequence>
<dbReference type="PaxDb" id="523849-OCC_07963"/>
<dbReference type="EMBL" id="CP006670">
    <property type="protein sequence ID" value="EHR79386.1"/>
    <property type="molecule type" value="Genomic_DNA"/>
</dbReference>
<proteinExistence type="predicted"/>
<dbReference type="KEGG" id="tlt:OCC_07963"/>
<evidence type="ECO:0000313" key="1">
    <source>
        <dbReference type="EMBL" id="EHR79386.1"/>
    </source>
</evidence>
<reference evidence="1 2" key="1">
    <citation type="journal article" date="2012" name="J. Bacteriol.">
        <title>Genome sequence of the model hyperthermophilic archaeon Thermococcus litoralis NS-C.</title>
        <authorList>
            <person name="Gardner A.F."/>
            <person name="Kumar S."/>
            <person name="Perler F.B."/>
        </authorList>
    </citation>
    <scope>NUCLEOTIDE SEQUENCE [LARGE SCALE GENOMIC DNA]</scope>
    <source>
        <strain evidence="2">ATCC 51850 / DSM 5473 / JCM 8560 / NS-C</strain>
    </source>
</reference>
<dbReference type="Proteomes" id="UP000015502">
    <property type="component" value="Chromosome"/>
</dbReference>
<keyword evidence="2" id="KW-1185">Reference proteome</keyword>